<organism evidence="6 7">
    <name type="scientific">Halobacillus salinarum</name>
    <dbReference type="NCBI Taxonomy" id="2932257"/>
    <lineage>
        <taxon>Bacteria</taxon>
        <taxon>Bacillati</taxon>
        <taxon>Bacillota</taxon>
        <taxon>Bacilli</taxon>
        <taxon>Bacillales</taxon>
        <taxon>Bacillaceae</taxon>
        <taxon>Halobacillus</taxon>
    </lineage>
</organism>
<keyword evidence="3" id="KW-0238">DNA-binding</keyword>
<dbReference type="Gene3D" id="1.10.10.10">
    <property type="entry name" value="Winged helix-like DNA-binding domain superfamily/Winged helix DNA-binding domain"/>
    <property type="match status" value="1"/>
</dbReference>
<evidence type="ECO:0000313" key="6">
    <source>
        <dbReference type="EMBL" id="UOQ45893.1"/>
    </source>
</evidence>
<accession>A0ABY4EN58</accession>
<dbReference type="CDD" id="cd05466">
    <property type="entry name" value="PBP2_LTTR_substrate"/>
    <property type="match status" value="1"/>
</dbReference>
<dbReference type="InterPro" id="IPR050950">
    <property type="entry name" value="HTH-type_LysR_regulators"/>
</dbReference>
<proteinExistence type="inferred from homology"/>
<dbReference type="InterPro" id="IPR036390">
    <property type="entry name" value="WH_DNA-bd_sf"/>
</dbReference>
<dbReference type="SUPFAM" id="SSF53850">
    <property type="entry name" value="Periplasmic binding protein-like II"/>
    <property type="match status" value="1"/>
</dbReference>
<dbReference type="SUPFAM" id="SSF46785">
    <property type="entry name" value="Winged helix' DNA-binding domain"/>
    <property type="match status" value="1"/>
</dbReference>
<name>A0ABY4EN58_9BACI</name>
<dbReference type="Pfam" id="PF03466">
    <property type="entry name" value="LysR_substrate"/>
    <property type="match status" value="1"/>
</dbReference>
<reference evidence="6 7" key="1">
    <citation type="submission" date="2022-04" db="EMBL/GenBank/DDBJ databases">
        <title>Halobacillus sp. isolated from saltern.</title>
        <authorList>
            <person name="Won M."/>
            <person name="Lee C.-M."/>
            <person name="Woen H.-Y."/>
            <person name="Kwon S.-W."/>
        </authorList>
    </citation>
    <scope>NUCLEOTIDE SEQUENCE [LARGE SCALE GENOMIC DNA]</scope>
    <source>
        <strain evidence="6 7">SSBR10-3</strain>
    </source>
</reference>
<comment type="similarity">
    <text evidence="1">Belongs to the LysR transcriptional regulatory family.</text>
</comment>
<evidence type="ECO:0000313" key="7">
    <source>
        <dbReference type="Proteomes" id="UP000831787"/>
    </source>
</evidence>
<evidence type="ECO:0000256" key="4">
    <source>
        <dbReference type="ARBA" id="ARBA00023163"/>
    </source>
</evidence>
<evidence type="ECO:0000256" key="3">
    <source>
        <dbReference type="ARBA" id="ARBA00023125"/>
    </source>
</evidence>
<sequence length="304" mass="34850">MDIKQLRYFRTVAEEGQVTKAAKKLHMAQPPLSQQIKLMEEELSLKLFDRQGRKLELTNAGRVLYQKAGQILTDLEETIVEVKETNEGITGVLHVGSNKSCFSYLTGPLHQLRQQYPHLTYQLREGDTYFLAECIRRREIEMAVVRLPIEPDEFEMIPLPSEPYVLVTPKSWDLFPADTKKVQVEDLKDIPLMLLHRISGMGQFELVVNECRKHGFDPHVICECPDATMLLSLAANGVGATIVPRSTLKAFSFPNIQSFEFTNAEIEARAVIIWDKNRYLTKASKRLLQWLEVNKKTLKELIQP</sequence>
<gene>
    <name evidence="6" type="ORF">MUN89_08220</name>
</gene>
<keyword evidence="7" id="KW-1185">Reference proteome</keyword>
<dbReference type="Pfam" id="PF00126">
    <property type="entry name" value="HTH_1"/>
    <property type="match status" value="1"/>
</dbReference>
<dbReference type="PRINTS" id="PR00039">
    <property type="entry name" value="HTHLYSR"/>
</dbReference>
<dbReference type="InterPro" id="IPR005119">
    <property type="entry name" value="LysR_subst-bd"/>
</dbReference>
<dbReference type="InterPro" id="IPR000847">
    <property type="entry name" value="LysR_HTH_N"/>
</dbReference>
<dbReference type="EMBL" id="CP095073">
    <property type="protein sequence ID" value="UOQ45893.1"/>
    <property type="molecule type" value="Genomic_DNA"/>
</dbReference>
<dbReference type="RefSeq" id="WP_244712806.1">
    <property type="nucleotide sequence ID" value="NZ_CP095073.1"/>
</dbReference>
<dbReference type="PANTHER" id="PTHR30419:SF28">
    <property type="entry name" value="HTH-TYPE TRANSCRIPTIONAL REGULATOR BSDA"/>
    <property type="match status" value="1"/>
</dbReference>
<feature type="domain" description="HTH lysR-type" evidence="5">
    <location>
        <begin position="1"/>
        <end position="58"/>
    </location>
</feature>
<evidence type="ECO:0000259" key="5">
    <source>
        <dbReference type="PROSITE" id="PS50931"/>
    </source>
</evidence>
<dbReference type="Gene3D" id="3.40.190.290">
    <property type="match status" value="1"/>
</dbReference>
<evidence type="ECO:0000256" key="2">
    <source>
        <dbReference type="ARBA" id="ARBA00023015"/>
    </source>
</evidence>
<dbReference type="InterPro" id="IPR036388">
    <property type="entry name" value="WH-like_DNA-bd_sf"/>
</dbReference>
<dbReference type="Proteomes" id="UP000831787">
    <property type="component" value="Chromosome"/>
</dbReference>
<keyword evidence="2" id="KW-0805">Transcription regulation</keyword>
<dbReference type="PROSITE" id="PS50931">
    <property type="entry name" value="HTH_LYSR"/>
    <property type="match status" value="1"/>
</dbReference>
<evidence type="ECO:0000256" key="1">
    <source>
        <dbReference type="ARBA" id="ARBA00009437"/>
    </source>
</evidence>
<dbReference type="PANTHER" id="PTHR30419">
    <property type="entry name" value="HTH-TYPE TRANSCRIPTIONAL REGULATOR YBHD"/>
    <property type="match status" value="1"/>
</dbReference>
<protein>
    <submittedName>
        <fullName evidence="6">LysR family transcriptional regulator</fullName>
    </submittedName>
</protein>
<keyword evidence="4" id="KW-0804">Transcription</keyword>